<protein>
    <recommendedName>
        <fullName evidence="1">DUF8033 domain-containing protein</fullName>
    </recommendedName>
</protein>
<proteinExistence type="predicted"/>
<sequence length="82" mass="9314">MKLEKLSGSSTLLKYGDLSETEVLFSYETPVAIRWVGSGAAFVTEEKFSRTTSKHINKYLESVPSHLDVKRVPQSWIEDHVQ</sequence>
<evidence type="ECO:0000259" key="1">
    <source>
        <dbReference type="Pfam" id="PF26096"/>
    </source>
</evidence>
<organism evidence="2">
    <name type="scientific">marine metagenome</name>
    <dbReference type="NCBI Taxonomy" id="408172"/>
    <lineage>
        <taxon>unclassified sequences</taxon>
        <taxon>metagenomes</taxon>
        <taxon>ecological metagenomes</taxon>
    </lineage>
</organism>
<name>A0A382FQZ3_9ZZZZ</name>
<accession>A0A382FQZ3</accession>
<gene>
    <name evidence="2" type="ORF">METZ01_LOCUS217401</name>
</gene>
<reference evidence="2" key="1">
    <citation type="submission" date="2018-05" db="EMBL/GenBank/DDBJ databases">
        <authorList>
            <person name="Lanie J.A."/>
            <person name="Ng W.-L."/>
            <person name="Kazmierczak K.M."/>
            <person name="Andrzejewski T.M."/>
            <person name="Davidsen T.M."/>
            <person name="Wayne K.J."/>
            <person name="Tettelin H."/>
            <person name="Glass J.I."/>
            <person name="Rusch D."/>
            <person name="Podicherti R."/>
            <person name="Tsui H.-C.T."/>
            <person name="Winkler M.E."/>
        </authorList>
    </citation>
    <scope>NUCLEOTIDE SEQUENCE</scope>
</reference>
<dbReference type="EMBL" id="UINC01050959">
    <property type="protein sequence ID" value="SVB64547.1"/>
    <property type="molecule type" value="Genomic_DNA"/>
</dbReference>
<dbReference type="AlphaFoldDB" id="A0A382FQZ3"/>
<dbReference type="InterPro" id="IPR058346">
    <property type="entry name" value="DUF8033"/>
</dbReference>
<dbReference type="Pfam" id="PF26096">
    <property type="entry name" value="DUF8033"/>
    <property type="match status" value="1"/>
</dbReference>
<feature type="domain" description="DUF8033" evidence="1">
    <location>
        <begin position="1"/>
        <end position="77"/>
    </location>
</feature>
<evidence type="ECO:0000313" key="2">
    <source>
        <dbReference type="EMBL" id="SVB64547.1"/>
    </source>
</evidence>